<feature type="domain" description="CAND6/7 N-terminal" evidence="10">
    <location>
        <begin position="23"/>
        <end position="120"/>
    </location>
</feature>
<dbReference type="GO" id="GO:0005794">
    <property type="term" value="C:Golgi apparatus"/>
    <property type="evidence" value="ECO:0007669"/>
    <property type="project" value="TreeGrafter"/>
</dbReference>
<evidence type="ECO:0000256" key="2">
    <source>
        <dbReference type="ARBA" id="ARBA00022692"/>
    </source>
</evidence>
<proteinExistence type="predicted"/>
<accession>A0A9P1J4S8</accession>
<evidence type="ECO:0000256" key="7">
    <source>
        <dbReference type="SAM" id="Phobius"/>
    </source>
</evidence>
<gene>
    <name evidence="11" type="ORF">CAMP_LOCUS17601</name>
</gene>
<evidence type="ECO:0000256" key="1">
    <source>
        <dbReference type="ARBA" id="ARBA00004141"/>
    </source>
</evidence>
<feature type="transmembrane region" description="Helical" evidence="7">
    <location>
        <begin position="397"/>
        <end position="419"/>
    </location>
</feature>
<feature type="transmembrane region" description="Helical" evidence="7">
    <location>
        <begin position="294"/>
        <end position="317"/>
    </location>
</feature>
<evidence type="ECO:0000256" key="3">
    <source>
        <dbReference type="ARBA" id="ARBA00022729"/>
    </source>
</evidence>
<evidence type="ECO:0000313" key="12">
    <source>
        <dbReference type="Proteomes" id="UP001152747"/>
    </source>
</evidence>
<evidence type="ECO:0000256" key="6">
    <source>
        <dbReference type="SAM" id="MobiDB-lite"/>
    </source>
</evidence>
<organism evidence="11 12">
    <name type="scientific">Caenorhabditis angaria</name>
    <dbReference type="NCBI Taxonomy" id="860376"/>
    <lineage>
        <taxon>Eukaryota</taxon>
        <taxon>Metazoa</taxon>
        <taxon>Ecdysozoa</taxon>
        <taxon>Nematoda</taxon>
        <taxon>Chromadorea</taxon>
        <taxon>Rhabditida</taxon>
        <taxon>Rhabditina</taxon>
        <taxon>Rhabditomorpha</taxon>
        <taxon>Rhabditoidea</taxon>
        <taxon>Rhabditidae</taxon>
        <taxon>Peloderinae</taxon>
        <taxon>Caenorhabditis</taxon>
    </lineage>
</organism>
<sequence length="577" mass="66405">MSKLLTTILLCILFSQVLSTFHHLSLRDDSRRNIIFSDFGFGSNGTLDIGITNFTVPDKIKDSVDSTENADKLGVIGFSLSHGSEISRGVGSNPHVCQLQQTDQGFDAIFFFADLPNKRLRVFRSGLGKKIRICATAYQCQTENSTRVPRPEELNNENVKSVDEHQGWFRNLFGRFLNPSDPQIAYENFIPLEVHNDNQFSTNMSFRFDGEIIGEYVFMFHNCYNYRAHGYSDRVAVDITIDLVERNIHSYLSISEIPKPQVLLYMSIMFTFLAVFWSNLLCRSISDNIYRVHKFMTVLVFLKAVSLFFHGLNYYFLSKYGMQKEFWALLFYITHLLKGLLLFGTIILIGTGFTFIKQFLTDRDRRVFMVVLPIQVLDNIFLIILNESELGNEGHRLWLKLFIFLDILCCFLVSLPIVWSIQHLQEGATTDGKAAANLNKLRLFRQFYITVVIYIYSTRFFSVLLRFILPATMDWVVVGAVEMVTFVFFIIVGFKFRPTNTHNYLLLSNLENYDIENGEIVAEDEDDEEGQVDQFLNKAYSEGNVSRRVVSEDSTENGHSKLTKKSSTQAFEQSLID</sequence>
<dbReference type="InterPro" id="IPR054103">
    <property type="entry name" value="CAND6-7_N"/>
</dbReference>
<feature type="transmembrane region" description="Helical" evidence="7">
    <location>
        <begin position="475"/>
        <end position="494"/>
    </location>
</feature>
<evidence type="ECO:0000259" key="10">
    <source>
        <dbReference type="Pfam" id="PF21904"/>
    </source>
</evidence>
<feature type="region of interest" description="Disordered" evidence="6">
    <location>
        <begin position="547"/>
        <end position="577"/>
    </location>
</feature>
<dbReference type="InterPro" id="IPR053937">
    <property type="entry name" value="GOST_TM"/>
</dbReference>
<dbReference type="GO" id="GO:0016020">
    <property type="term" value="C:membrane"/>
    <property type="evidence" value="ECO:0007669"/>
    <property type="project" value="UniProtKB-SubCell"/>
</dbReference>
<keyword evidence="5 7" id="KW-0472">Membrane</keyword>
<dbReference type="Pfam" id="PF06814">
    <property type="entry name" value="GOST_TM"/>
    <property type="match status" value="1"/>
</dbReference>
<keyword evidence="3 8" id="KW-0732">Signal</keyword>
<dbReference type="Proteomes" id="UP001152747">
    <property type="component" value="Unassembled WGS sequence"/>
</dbReference>
<dbReference type="EMBL" id="CANHGI010000006">
    <property type="protein sequence ID" value="CAI5454964.1"/>
    <property type="molecule type" value="Genomic_DNA"/>
</dbReference>
<evidence type="ECO:0000256" key="5">
    <source>
        <dbReference type="ARBA" id="ARBA00023136"/>
    </source>
</evidence>
<dbReference type="AlphaFoldDB" id="A0A9P1J4S8"/>
<feature type="signal peptide" evidence="8">
    <location>
        <begin position="1"/>
        <end position="19"/>
    </location>
</feature>
<name>A0A9P1J4S8_9PELO</name>
<evidence type="ECO:0000313" key="11">
    <source>
        <dbReference type="EMBL" id="CAI5454964.1"/>
    </source>
</evidence>
<evidence type="ECO:0000256" key="8">
    <source>
        <dbReference type="SAM" id="SignalP"/>
    </source>
</evidence>
<dbReference type="OrthoDB" id="29657at2759"/>
<feature type="chain" id="PRO_5040317184" evidence="8">
    <location>
        <begin position="20"/>
        <end position="577"/>
    </location>
</feature>
<feature type="domain" description="GOST seven transmembrane" evidence="9">
    <location>
        <begin position="258"/>
        <end position="501"/>
    </location>
</feature>
<feature type="transmembrane region" description="Helical" evidence="7">
    <location>
        <begin position="262"/>
        <end position="282"/>
    </location>
</feature>
<dbReference type="InterPro" id="IPR009637">
    <property type="entry name" value="GPR107/GPR108-like"/>
</dbReference>
<comment type="caution">
    <text evidence="11">The sequence shown here is derived from an EMBL/GenBank/DDBJ whole genome shotgun (WGS) entry which is preliminary data.</text>
</comment>
<keyword evidence="2 7" id="KW-0812">Transmembrane</keyword>
<feature type="transmembrane region" description="Helical" evidence="7">
    <location>
        <begin position="367"/>
        <end position="385"/>
    </location>
</feature>
<dbReference type="PANTHER" id="PTHR21229">
    <property type="entry name" value="LUNG SEVEN TRANSMEMBRANE RECEPTOR"/>
    <property type="match status" value="1"/>
</dbReference>
<evidence type="ECO:0000259" key="9">
    <source>
        <dbReference type="Pfam" id="PF06814"/>
    </source>
</evidence>
<feature type="compositionally biased region" description="Polar residues" evidence="6">
    <location>
        <begin position="565"/>
        <end position="577"/>
    </location>
</feature>
<dbReference type="Pfam" id="PF21904">
    <property type="entry name" value="CAND6-7_N"/>
    <property type="match status" value="1"/>
</dbReference>
<keyword evidence="4 7" id="KW-1133">Transmembrane helix</keyword>
<protein>
    <submittedName>
        <fullName evidence="11">Uncharacterized protein</fullName>
    </submittedName>
</protein>
<keyword evidence="12" id="KW-1185">Reference proteome</keyword>
<feature type="transmembrane region" description="Helical" evidence="7">
    <location>
        <begin position="447"/>
        <end position="469"/>
    </location>
</feature>
<comment type="subcellular location">
    <subcellularLocation>
        <location evidence="1">Membrane</location>
        <topology evidence="1">Multi-pass membrane protein</topology>
    </subcellularLocation>
</comment>
<evidence type="ECO:0000256" key="4">
    <source>
        <dbReference type="ARBA" id="ARBA00022989"/>
    </source>
</evidence>
<reference evidence="11" key="1">
    <citation type="submission" date="2022-11" db="EMBL/GenBank/DDBJ databases">
        <authorList>
            <person name="Kikuchi T."/>
        </authorList>
    </citation>
    <scope>NUCLEOTIDE SEQUENCE</scope>
    <source>
        <strain evidence="11">PS1010</strain>
    </source>
</reference>
<dbReference type="PANTHER" id="PTHR21229:SF2">
    <property type="entry name" value="RE59932P"/>
    <property type="match status" value="1"/>
</dbReference>
<feature type="transmembrane region" description="Helical" evidence="7">
    <location>
        <begin position="329"/>
        <end position="355"/>
    </location>
</feature>